<dbReference type="RefSeq" id="WP_150898122.1">
    <property type="nucleotide sequence ID" value="NZ_WAAU01000003.1"/>
</dbReference>
<evidence type="ECO:0000313" key="2">
    <source>
        <dbReference type="EMBL" id="KAB1160493.1"/>
    </source>
</evidence>
<evidence type="ECO:0000256" key="1">
    <source>
        <dbReference type="SAM" id="SignalP"/>
    </source>
</evidence>
<protein>
    <submittedName>
        <fullName evidence="2">Uncharacterized protein</fullName>
    </submittedName>
</protein>
<dbReference type="EMBL" id="WAAU01000003">
    <property type="protein sequence ID" value="KAB1160493.1"/>
    <property type="molecule type" value="Genomic_DNA"/>
</dbReference>
<dbReference type="AlphaFoldDB" id="A0A7J5AS84"/>
<feature type="signal peptide" evidence="1">
    <location>
        <begin position="1"/>
        <end position="21"/>
    </location>
</feature>
<sequence length="171" mass="19817">MKKTVFLICSFLILTSFVRNSVRNLLPTEKQSVEKIFANKRVQIRITNHGGSGANIIGISKLIVKRKNNGKEYRVKYNDKLKGKRSKFKITQTEFEELKNIFNDLVKVNNSKKILNGDCVIIDKNYELISSGLKMIIKPNKNSSELLALEHWVYKQEHEKNTIDNNLKKHQ</sequence>
<evidence type="ECO:0000313" key="3">
    <source>
        <dbReference type="Proteomes" id="UP000467305"/>
    </source>
</evidence>
<keyword evidence="3" id="KW-1185">Reference proteome</keyword>
<dbReference type="OrthoDB" id="9828935at2"/>
<feature type="chain" id="PRO_5029712544" evidence="1">
    <location>
        <begin position="22"/>
        <end position="171"/>
    </location>
</feature>
<dbReference type="Proteomes" id="UP000467305">
    <property type="component" value="Unassembled WGS sequence"/>
</dbReference>
<organism evidence="2 3">
    <name type="scientific">Tenacibaculum aiptasiae</name>
    <dbReference type="NCBI Taxonomy" id="426481"/>
    <lineage>
        <taxon>Bacteria</taxon>
        <taxon>Pseudomonadati</taxon>
        <taxon>Bacteroidota</taxon>
        <taxon>Flavobacteriia</taxon>
        <taxon>Flavobacteriales</taxon>
        <taxon>Flavobacteriaceae</taxon>
        <taxon>Tenacibaculum</taxon>
    </lineage>
</organism>
<comment type="caution">
    <text evidence="2">The sequence shown here is derived from an EMBL/GenBank/DDBJ whole genome shotgun (WGS) entry which is preliminary data.</text>
</comment>
<gene>
    <name evidence="2" type="ORF">F7018_01045</name>
</gene>
<proteinExistence type="predicted"/>
<keyword evidence="1" id="KW-0732">Signal</keyword>
<reference evidence="2 3" key="1">
    <citation type="submission" date="2019-09" db="EMBL/GenBank/DDBJ databases">
        <authorList>
            <person name="Cao W.R."/>
        </authorList>
    </citation>
    <scope>NUCLEOTIDE SEQUENCE [LARGE SCALE GENOMIC DNA]</scope>
    <source>
        <strain evidence="3">a4</strain>
    </source>
</reference>
<name>A0A7J5AS84_9FLAO</name>
<accession>A0A7J5AS84</accession>